<evidence type="ECO:0000313" key="2">
    <source>
        <dbReference type="Proteomes" id="UP001500503"/>
    </source>
</evidence>
<proteinExistence type="predicted"/>
<comment type="caution">
    <text evidence="1">The sequence shown here is derived from an EMBL/GenBank/DDBJ whole genome shotgun (WGS) entry which is preliminary data.</text>
</comment>
<evidence type="ECO:0008006" key="3">
    <source>
        <dbReference type="Google" id="ProtNLM"/>
    </source>
</evidence>
<evidence type="ECO:0000313" key="1">
    <source>
        <dbReference type="EMBL" id="GAA4503690.1"/>
    </source>
</evidence>
<gene>
    <name evidence="1" type="ORF">GCM10023191_056800</name>
</gene>
<name>A0ABP8QKI7_9ACTN</name>
<keyword evidence="2" id="KW-1185">Reference proteome</keyword>
<accession>A0ABP8QKI7</accession>
<dbReference type="EMBL" id="BAABHF010000034">
    <property type="protein sequence ID" value="GAA4503690.1"/>
    <property type="molecule type" value="Genomic_DNA"/>
</dbReference>
<protein>
    <recommendedName>
        <fullName evidence="3">Transposase</fullName>
    </recommendedName>
</protein>
<reference evidence="2" key="1">
    <citation type="journal article" date="2019" name="Int. J. Syst. Evol. Microbiol.">
        <title>The Global Catalogue of Microorganisms (GCM) 10K type strain sequencing project: providing services to taxonomists for standard genome sequencing and annotation.</title>
        <authorList>
            <consortium name="The Broad Institute Genomics Platform"/>
            <consortium name="The Broad Institute Genome Sequencing Center for Infectious Disease"/>
            <person name="Wu L."/>
            <person name="Ma J."/>
        </authorList>
    </citation>
    <scope>NUCLEOTIDE SEQUENCE [LARGE SCALE GENOMIC DNA]</scope>
    <source>
        <strain evidence="2">JCM 17933</strain>
    </source>
</reference>
<sequence>MARESEWLAPGVRVKRSGRLVFLLAWKRDKYGRWWGHVAWLAREQVTWRGVDVWMLADDLERVDGEDYRRVPRRFADDSPF</sequence>
<dbReference type="Proteomes" id="UP001500503">
    <property type="component" value="Unassembled WGS sequence"/>
</dbReference>
<organism evidence="1 2">
    <name type="scientific">Actinoallomurus oryzae</name>
    <dbReference type="NCBI Taxonomy" id="502180"/>
    <lineage>
        <taxon>Bacteria</taxon>
        <taxon>Bacillati</taxon>
        <taxon>Actinomycetota</taxon>
        <taxon>Actinomycetes</taxon>
        <taxon>Streptosporangiales</taxon>
        <taxon>Thermomonosporaceae</taxon>
        <taxon>Actinoallomurus</taxon>
    </lineage>
</organism>
<dbReference type="RefSeq" id="WP_345469000.1">
    <property type="nucleotide sequence ID" value="NZ_BAABHF010000034.1"/>
</dbReference>